<organism evidence="7 8">
    <name type="scientific">Neomesorhizobium albiziae</name>
    <dbReference type="NCBI Taxonomy" id="335020"/>
    <lineage>
        <taxon>Bacteria</taxon>
        <taxon>Pseudomonadati</taxon>
        <taxon>Pseudomonadota</taxon>
        <taxon>Alphaproteobacteria</taxon>
        <taxon>Hyphomicrobiales</taxon>
        <taxon>Phyllobacteriaceae</taxon>
        <taxon>Neomesorhizobium</taxon>
    </lineage>
</organism>
<evidence type="ECO:0000313" key="7">
    <source>
        <dbReference type="EMBL" id="SFK72078.1"/>
    </source>
</evidence>
<gene>
    <name evidence="7" type="ORF">SAMN04488498_11179</name>
</gene>
<keyword evidence="5" id="KW-0732">Signal</keyword>
<evidence type="ECO:0000256" key="3">
    <source>
        <dbReference type="ARBA" id="ARBA00022989"/>
    </source>
</evidence>
<keyword evidence="4" id="KW-0472">Membrane</keyword>
<keyword evidence="8" id="KW-1185">Reference proteome</keyword>
<keyword evidence="2" id="KW-0812">Transmembrane</keyword>
<evidence type="ECO:0000256" key="4">
    <source>
        <dbReference type="ARBA" id="ARBA00023136"/>
    </source>
</evidence>
<feature type="chain" id="PRO_5009302550" evidence="5">
    <location>
        <begin position="20"/>
        <end position="1532"/>
    </location>
</feature>
<name>A0A1I4BTH3_9HYPH</name>
<dbReference type="OrthoDB" id="7784409at2"/>
<dbReference type="EMBL" id="FOSL01000011">
    <property type="protein sequence ID" value="SFK72078.1"/>
    <property type="molecule type" value="Genomic_DNA"/>
</dbReference>
<dbReference type="InterPro" id="IPR007452">
    <property type="entry name" value="TamB_C"/>
</dbReference>
<comment type="subcellular location">
    <subcellularLocation>
        <location evidence="1">Membrane</location>
        <topology evidence="1">Single-pass membrane protein</topology>
    </subcellularLocation>
</comment>
<dbReference type="GO" id="GO:0005886">
    <property type="term" value="C:plasma membrane"/>
    <property type="evidence" value="ECO:0007669"/>
    <property type="project" value="InterPro"/>
</dbReference>
<feature type="signal peptide" evidence="5">
    <location>
        <begin position="1"/>
        <end position="19"/>
    </location>
</feature>
<evidence type="ECO:0000256" key="1">
    <source>
        <dbReference type="ARBA" id="ARBA00004167"/>
    </source>
</evidence>
<reference evidence="7 8" key="1">
    <citation type="submission" date="2016-10" db="EMBL/GenBank/DDBJ databases">
        <authorList>
            <person name="Varghese N."/>
            <person name="Submissions S."/>
        </authorList>
    </citation>
    <scope>NUCLEOTIDE SEQUENCE [LARGE SCALE GENOMIC DNA]</scope>
    <source>
        <strain evidence="7 8">DSM 21822</strain>
    </source>
</reference>
<dbReference type="Pfam" id="PF04357">
    <property type="entry name" value="TamB"/>
    <property type="match status" value="1"/>
</dbReference>
<sequence length="1532" mass="156939">MTRILFALALFILALPALAQETADEERSYFVGFVENQLSTPNRQIRISGIQGVLSSNATIGLITIADREGIWLRIANARIVWTRSALLLGRLDIDTLAADSIEVLRKPLPEEGLPAPESGSFKLPELPLSITLGNLEVARVTFGEGVFGLASEIGVTGRLRLADGSLDTALNVTRLDGPGGQMGLTATYANATQNLDLDFTLSEPADGIIANLLGIEGRPPVALALKGSGPLSNLDLGLTLDANAERVLTGTTQIRRQGDGYGFSTNLEGPIAKIIPAQFRAFFGAETTLVANGLVRDAGGFLLDNLALKSAALTIDAAAETATDGFLQRLKLNAVIDDATAETVLLPVPGGETTVERAALSLTFGETASEEWSGAIDIDKLTTGTFGSDKVAIALGGLARNLSQPASRQITFKADGSASGIVADRADVQKALGDRIALDIEGAWNAGQPVKLARALLAGNGLSVSLAGDIAALAFKGDIAVDAASIAPFSDLAGRELAGAMKLKANGEVKPVGGAFDLTLDSTATELRIDNKAADNVLEGETRITGRVARGEMGLVADKLRVFNNQVDLTADGTYATGAADFNLDLALADLALLSEQASGRLTAKGRASGADGLIGLTFGADIASGTLVGKNLSNAALGFEGTLQNNDLNGQVTGSAFLERVKVSLASAIAVTENERRLGDLDFSAGATRITGDVTQAREGQLTGQLQLKSADISTAAALALVNAKGAVEATIDLAADGLIQNADVTATVTGFEMDAVRLGKADLQAKISDLFKVPAIDGSMSATDLSAGGIDIATMQATAVKNGDTTGFVADASLKNGTKTSVKGALSPVEGGYRVGLGNLDVTQGQLSARLVQPAAITIRGQNLAIDNLAMDVGGGRITASGKVEDTLDLNVAIKALPLAIANTIKPDLRLGGTLDGSAKIGGTRARPDINFNIQGRQLAAAALSQSGLRSISVDARGTSSTSRLNLDATVTSPEGLRARLSGGVPLDDGNLALDVALEAFPLAVLNAVAPGQNLGGNLSGSAKVTGRLADPGASFQLRAAGVRAAPLEAAGVAPLDVAATGRYGGRVLDLSSATVNGPQGLTVSASGRVPLAGDGIGVTINGEAPLSLANRFLAERGAQVSGTLKLSANVSGNLRKPSIRGMFSTVGAGFVDPETNVQLRDIAVMASIDGETVTLRNVSAALASGGRIGASGTISTNAAAGFPANIRITLDKARYADGNMVVATVDGALAITGALTRDPLLSGTIDVDRAEILVPDSLGGAAAAIDVKHIDAPRGVVATLKRAKANDGTPTPSARPSVVRLDVTVNAPRRIFVRGRGLDAELGGSVRLTGPVTDIQPVGGFQMIRGRLSILSQRITFDEGTVTLVGDLDPFLNFVARSPGQDITVFITVSGRVSDLKVEFSSQPELPQDEVLARLIFNRGINELSPIQIAQLAAAAAELAGGGNTSLLGNLRAATGLDDLDVVTDSEGNAAVRAGRYISDNVYLGVEAGAGGSTKGTINLDVTDNLKARGSVGSDGDTGLGIFYEKDY</sequence>
<keyword evidence="3" id="KW-1133">Transmembrane helix</keyword>
<dbReference type="GO" id="GO:0009306">
    <property type="term" value="P:protein secretion"/>
    <property type="evidence" value="ECO:0007669"/>
    <property type="project" value="InterPro"/>
</dbReference>
<evidence type="ECO:0000256" key="2">
    <source>
        <dbReference type="ARBA" id="ARBA00022692"/>
    </source>
</evidence>
<dbReference type="RefSeq" id="WP_149761528.1">
    <property type="nucleotide sequence ID" value="NZ_BSPE01000004.1"/>
</dbReference>
<accession>A0A1I4BTH3</accession>
<proteinExistence type="predicted"/>
<evidence type="ECO:0000259" key="6">
    <source>
        <dbReference type="Pfam" id="PF04357"/>
    </source>
</evidence>
<feature type="domain" description="Translocation and assembly module TamB C-terminal" evidence="6">
    <location>
        <begin position="1182"/>
        <end position="1532"/>
    </location>
</feature>
<protein>
    <submittedName>
        <fullName evidence="7">Autotransporter secretion inner membrane protein TamB</fullName>
    </submittedName>
</protein>
<evidence type="ECO:0000313" key="8">
    <source>
        <dbReference type="Proteomes" id="UP000323300"/>
    </source>
</evidence>
<evidence type="ECO:0000256" key="5">
    <source>
        <dbReference type="SAM" id="SignalP"/>
    </source>
</evidence>
<dbReference type="Proteomes" id="UP000323300">
    <property type="component" value="Unassembled WGS sequence"/>
</dbReference>